<dbReference type="InterPro" id="IPR004027">
    <property type="entry name" value="SEC_C_motif"/>
</dbReference>
<proteinExistence type="predicted"/>
<dbReference type="Gene3D" id="3.10.450.50">
    <property type="match status" value="1"/>
</dbReference>
<keyword evidence="2" id="KW-1185">Reference proteome</keyword>
<dbReference type="Proteomes" id="UP001580430">
    <property type="component" value="Unassembled WGS sequence"/>
</dbReference>
<dbReference type="Gene3D" id="1.25.40.10">
    <property type="entry name" value="Tetratricopeptide repeat domain"/>
    <property type="match status" value="1"/>
</dbReference>
<sequence>MSSIGRNELCPCGSGKKYKKCCLEKDRALEQTHQAAPPATMKDEDIGRELASFAKSPAKLREFIGQFDWPKQAQRQLAEELALELYAEYKPSSANTRETLAGTIVMWHSFCEDTNPGFRKPGGYKAALEFFFLIDALEDFPNQSELAIKHGISASTLTNCLNKLEDHFEEKGIQALNELEDDPFLPSPAFSNLEHEAKIAEITSLLKAQNFDSIEDVQAFLSAQLSNPSAQQAFSPAINTDKVLELLVAADNESSPAKRKKLLEQAIQMDPEHPDTLIMLSEDAPTIGESMKLAQSAMESAAKRLGEAFFKENRGHFWGLIETRPFMRAKAAYAHLLSLSGRLGTACEHYEQLLELNPSDNQGNRYDLLMHYLQLERLNEADRLLKSYGDEATCFILYDKLILEYLRNGVTEHLTFLYRLARKENKHVPAYLLGQKRLPSTIPTSYSLGSTEEAVTYAFSHARIWDQLLGLKDWMAKTR</sequence>
<comment type="caution">
    <text evidence="1">The sequence shown here is derived from an EMBL/GenBank/DDBJ whole genome shotgun (WGS) entry which is preliminary data.</text>
</comment>
<name>A0ABV5C1H4_9BACL</name>
<organism evidence="1 2">
    <name type="scientific">Paenibacillus medicaginis</name>
    <dbReference type="NCBI Taxonomy" id="1470560"/>
    <lineage>
        <taxon>Bacteria</taxon>
        <taxon>Bacillati</taxon>
        <taxon>Bacillota</taxon>
        <taxon>Bacilli</taxon>
        <taxon>Bacillales</taxon>
        <taxon>Paenibacillaceae</taxon>
        <taxon>Paenibacillus</taxon>
    </lineage>
</organism>
<dbReference type="InterPro" id="IPR011990">
    <property type="entry name" value="TPR-like_helical_dom_sf"/>
</dbReference>
<evidence type="ECO:0000313" key="2">
    <source>
        <dbReference type="Proteomes" id="UP001580430"/>
    </source>
</evidence>
<dbReference type="RefSeq" id="WP_375520508.1">
    <property type="nucleotide sequence ID" value="NZ_JBHIRY010000011.1"/>
</dbReference>
<dbReference type="SUPFAM" id="SSF48452">
    <property type="entry name" value="TPR-like"/>
    <property type="match status" value="1"/>
</dbReference>
<dbReference type="EMBL" id="JBHIRY010000011">
    <property type="protein sequence ID" value="MFB5761369.1"/>
    <property type="molecule type" value="Genomic_DNA"/>
</dbReference>
<accession>A0ABV5C1H4</accession>
<dbReference type="Pfam" id="PF02810">
    <property type="entry name" value="SEC-C"/>
    <property type="match status" value="1"/>
</dbReference>
<gene>
    <name evidence="1" type="ORF">ACE5LO_13305</name>
</gene>
<reference evidence="1 2" key="1">
    <citation type="submission" date="2024-09" db="EMBL/GenBank/DDBJ databases">
        <title>Paenibacillus zeirhizospherea sp. nov., isolated from surface of the maize (Zea mays) roots in a horticulture field, Hungary.</title>
        <authorList>
            <person name="Marton D."/>
            <person name="Farkas M."/>
            <person name="Bedics A."/>
            <person name="Toth E."/>
            <person name="Tancsics A."/>
            <person name="Boka K."/>
            <person name="Marati G."/>
            <person name="Kriszt B."/>
            <person name="Cserhati M."/>
        </authorList>
    </citation>
    <scope>NUCLEOTIDE SEQUENCE [LARGE SCALE GENOMIC DNA]</scope>
    <source>
        <strain evidence="1 2">JCM 18446</strain>
    </source>
</reference>
<protein>
    <submittedName>
        <fullName evidence="1">SEC-C metal-binding domain-containing protein</fullName>
    </submittedName>
</protein>
<evidence type="ECO:0000313" key="1">
    <source>
        <dbReference type="EMBL" id="MFB5761369.1"/>
    </source>
</evidence>
<dbReference type="SUPFAM" id="SSF103642">
    <property type="entry name" value="Sec-C motif"/>
    <property type="match status" value="1"/>
</dbReference>